<accession>A0A9P8QQL5</accession>
<keyword evidence="3" id="KW-1185">Reference proteome</keyword>
<feature type="region of interest" description="Disordered" evidence="1">
    <location>
        <begin position="25"/>
        <end position="63"/>
    </location>
</feature>
<name>A0A9P8QQL5_9HYPO</name>
<gene>
    <name evidence="2" type="ORF">Trco_002840</name>
</gene>
<evidence type="ECO:0000256" key="1">
    <source>
        <dbReference type="SAM" id="MobiDB-lite"/>
    </source>
</evidence>
<proteinExistence type="predicted"/>
<protein>
    <submittedName>
        <fullName evidence="2">Uncharacterized protein</fullName>
    </submittedName>
</protein>
<feature type="compositionally biased region" description="Polar residues" evidence="1">
    <location>
        <begin position="29"/>
        <end position="45"/>
    </location>
</feature>
<dbReference type="EMBL" id="JAIWOZ010000002">
    <property type="protein sequence ID" value="KAH6609494.1"/>
    <property type="molecule type" value="Genomic_DNA"/>
</dbReference>
<reference evidence="2" key="1">
    <citation type="submission" date="2021-08" db="EMBL/GenBank/DDBJ databases">
        <title>Chromosome-Level Trichoderma cornu-damae using Hi-C Data.</title>
        <authorList>
            <person name="Kim C.S."/>
        </authorList>
    </citation>
    <scope>NUCLEOTIDE SEQUENCE</scope>
    <source>
        <strain evidence="2">KA19-0412C</strain>
    </source>
</reference>
<dbReference type="Proteomes" id="UP000827724">
    <property type="component" value="Unassembled WGS sequence"/>
</dbReference>
<evidence type="ECO:0000313" key="2">
    <source>
        <dbReference type="EMBL" id="KAH6609494.1"/>
    </source>
</evidence>
<sequence length="63" mass="6836">MSEARTYLSPALVIFREAPLPARLPTAQPPCNQASSVLGSPQSQAHMGRVDPDRASTNEAKWM</sequence>
<organism evidence="2 3">
    <name type="scientific">Trichoderma cornu-damae</name>
    <dbReference type="NCBI Taxonomy" id="654480"/>
    <lineage>
        <taxon>Eukaryota</taxon>
        <taxon>Fungi</taxon>
        <taxon>Dikarya</taxon>
        <taxon>Ascomycota</taxon>
        <taxon>Pezizomycotina</taxon>
        <taxon>Sordariomycetes</taxon>
        <taxon>Hypocreomycetidae</taxon>
        <taxon>Hypocreales</taxon>
        <taxon>Hypocreaceae</taxon>
        <taxon>Trichoderma</taxon>
    </lineage>
</organism>
<feature type="compositionally biased region" description="Basic and acidic residues" evidence="1">
    <location>
        <begin position="48"/>
        <end position="63"/>
    </location>
</feature>
<dbReference type="AlphaFoldDB" id="A0A9P8QQL5"/>
<comment type="caution">
    <text evidence="2">The sequence shown here is derived from an EMBL/GenBank/DDBJ whole genome shotgun (WGS) entry which is preliminary data.</text>
</comment>
<evidence type="ECO:0000313" key="3">
    <source>
        <dbReference type="Proteomes" id="UP000827724"/>
    </source>
</evidence>